<evidence type="ECO:0000313" key="2">
    <source>
        <dbReference type="EMBL" id="NIR74478.1"/>
    </source>
</evidence>
<dbReference type="PANTHER" id="PTHR40278">
    <property type="entry name" value="DNA UTILIZATION PROTEIN HOFN"/>
    <property type="match status" value="1"/>
</dbReference>
<dbReference type="PANTHER" id="PTHR40278:SF1">
    <property type="entry name" value="DNA UTILIZATION PROTEIN HOFN"/>
    <property type="match status" value="1"/>
</dbReference>
<organism evidence="2 3">
    <name type="scientific">Candidatus Kutchimonas denitrificans</name>
    <dbReference type="NCBI Taxonomy" id="3056748"/>
    <lineage>
        <taxon>Bacteria</taxon>
        <taxon>Pseudomonadati</taxon>
        <taxon>Gemmatimonadota</taxon>
        <taxon>Gemmatimonadia</taxon>
        <taxon>Candidatus Palauibacterales</taxon>
        <taxon>Candidatus Palauibacteraceae</taxon>
        <taxon>Candidatus Kutchimonas</taxon>
    </lineage>
</organism>
<sequence length="425" mass="47011">MSSRLGLELGPEEIRAVQVSGWPRRRFRTLDVAWDPEQPAEAFRALRESLGPVSRVCAAVALPLLRVKHVQLPPLPLKERRRILGLEPDRYFAVRGTDLVFSVRETDNLVFAAPESLVAAWLTALEELGPLERIEPAPHAIARALGRHGVADALLLDDRYGPGVDAIELQDGKLHNARRLYGQLPEAAASLAEGSTDPRASTDIYLHPWEEERARELADRWPTHPVKSLPDRKGVDAAHLTAYGAALEPGAEWRESLLTPELERRIGRRRRGRVAVAAIACAAAAVFLVASADDYRARAEDRLDARIAELRERAADVMALQERATALAREARAISQIEALGSGVLGALLELSRSLPDDAWIRSIQAEPPDWYIEGWARDAAALIPLFENDPRFEDVQFRSATSRAQIGNETYDYFSLALRTVAAP</sequence>
<dbReference type="InterPro" id="IPR052534">
    <property type="entry name" value="Extracell_DNA_Util/SecSys_Comp"/>
</dbReference>
<evidence type="ECO:0000256" key="1">
    <source>
        <dbReference type="SAM" id="Phobius"/>
    </source>
</evidence>
<evidence type="ECO:0000313" key="3">
    <source>
        <dbReference type="Proteomes" id="UP000702544"/>
    </source>
</evidence>
<gene>
    <name evidence="2" type="ORF">GWO12_05130</name>
</gene>
<feature type="transmembrane region" description="Helical" evidence="1">
    <location>
        <begin position="274"/>
        <end position="292"/>
    </location>
</feature>
<dbReference type="InterPro" id="IPR007813">
    <property type="entry name" value="PilN"/>
</dbReference>
<dbReference type="AlphaFoldDB" id="A0AAE5CBE3"/>
<keyword evidence="1" id="KW-1133">Transmembrane helix</keyword>
<dbReference type="Proteomes" id="UP000702544">
    <property type="component" value="Unassembled WGS sequence"/>
</dbReference>
<dbReference type="Pfam" id="PF05137">
    <property type="entry name" value="PilN"/>
    <property type="match status" value="1"/>
</dbReference>
<dbReference type="EMBL" id="JAACAK010000045">
    <property type="protein sequence ID" value="NIR74478.1"/>
    <property type="molecule type" value="Genomic_DNA"/>
</dbReference>
<comment type="caution">
    <text evidence="2">The sequence shown here is derived from an EMBL/GenBank/DDBJ whole genome shotgun (WGS) entry which is preliminary data.</text>
</comment>
<reference evidence="2 3" key="1">
    <citation type="submission" date="2020-01" db="EMBL/GenBank/DDBJ databases">
        <title>Genomes assembled from Gulf of Kutch pelagic sediment metagenomes.</title>
        <authorList>
            <person name="Chandrashekar M."/>
            <person name="Mahajan M.S."/>
            <person name="Dave K.J."/>
            <person name="Vatsa P."/>
            <person name="Nathani N.M."/>
        </authorList>
    </citation>
    <scope>NUCLEOTIDE SEQUENCE [LARGE SCALE GENOMIC DNA]</scope>
    <source>
        <strain evidence="2">KS3-K002</strain>
    </source>
</reference>
<proteinExistence type="predicted"/>
<accession>A0AAE5CBE3</accession>
<keyword evidence="1" id="KW-0472">Membrane</keyword>
<name>A0AAE5CBE3_9BACT</name>
<keyword evidence="1" id="KW-0812">Transmembrane</keyword>
<protein>
    <submittedName>
        <fullName evidence="2">PilN domain-containing protein</fullName>
    </submittedName>
</protein>